<protein>
    <submittedName>
        <fullName evidence="1">Uncharacterized protein</fullName>
    </submittedName>
</protein>
<dbReference type="RefSeq" id="XP_060122653.1">
    <property type="nucleotide sequence ID" value="XM_060266670.1"/>
</dbReference>
<dbReference type="Proteomes" id="UP001217754">
    <property type="component" value="Chromosome 4"/>
</dbReference>
<accession>A0AAF0EZ56</accession>
<sequence length="769" mass="84847">MARRELGRWRTALATSPCPLREGAHGRLHTHTSERLASALRCGVPRGHFFGTDARALLFSVPNPLRVHEPPAQSAEGNQPTFTRYTHPYLPPKDRHRWPDTFRPMADALARHDEDACWQLVQAYRESDTPMPYSLWHGMWLLIAQGPAPAPLADLYARLDRICERLGVLHKMHAQLFPEHDMPRILFARYVYLLLKRAERLDHAPAAEHAALRAERMRQARILHDAVRDAYAPLDTLLLGRVIYRLARLGLVAETAPLLDAFLARPDVAADAASAAQPLNAIAAACTGVLGPGRVPGDLLKLATDTVRLAYERQFPIRGALVQTLLLRLGAERVEALLRACSAERVDAPPHVDLADWPTLLCRLAQTRPTYLAERCAVMLCRVGRPMPALGLIRTRAELPYDVYAAAISSLSWIARERRPGHDAAMQLALEVLEVLHTHENADYGPDQQMYGELIRGLEATMGSGAAASPDTALAALVAHPPDWPAELYALTAQILSRMYAQDVPLLLFAHHARLLAMNIQAEQFMPSKRLYEQARLQFPTQLPLAHRSGPLLSRPLVWLFTQAAQRPGQLSFAVRLYHDATSFGYVLPRHAVVLFVRALLAGGMPTVAQRTVLDVSMADYIPRASLAPGVLRAFFHAGHLEPALGLAETIYGPTSMPAPWEDQSVLRHAPLAMYGVCLYEASRTKLARHAPSRARLLALFDEFRLALAHALAHPDGDDVMPEVAQAYRGAVVLHLAAGTPRVEIESLLDELRDLDGDAAPLAALVSAP</sequence>
<dbReference type="GeneID" id="85226388"/>
<organism evidence="1 2">
    <name type="scientific">Malassezia japonica</name>
    <dbReference type="NCBI Taxonomy" id="223818"/>
    <lineage>
        <taxon>Eukaryota</taxon>
        <taxon>Fungi</taxon>
        <taxon>Dikarya</taxon>
        <taxon>Basidiomycota</taxon>
        <taxon>Ustilaginomycotina</taxon>
        <taxon>Malasseziomycetes</taxon>
        <taxon>Malasseziales</taxon>
        <taxon>Malasseziaceae</taxon>
        <taxon>Malassezia</taxon>
    </lineage>
</organism>
<dbReference type="EMBL" id="CP119961">
    <property type="protein sequence ID" value="WFD39756.1"/>
    <property type="molecule type" value="Genomic_DNA"/>
</dbReference>
<evidence type="ECO:0000313" key="2">
    <source>
        <dbReference type="Proteomes" id="UP001217754"/>
    </source>
</evidence>
<name>A0AAF0EZ56_9BASI</name>
<gene>
    <name evidence="1" type="ORF">MJAP1_002737</name>
</gene>
<dbReference type="AlphaFoldDB" id="A0AAF0EZ56"/>
<evidence type="ECO:0000313" key="1">
    <source>
        <dbReference type="EMBL" id="WFD39756.1"/>
    </source>
</evidence>
<keyword evidence="2" id="KW-1185">Reference proteome</keyword>
<proteinExistence type="predicted"/>
<reference evidence="1" key="1">
    <citation type="submission" date="2023-03" db="EMBL/GenBank/DDBJ databases">
        <title>Mating type loci evolution in Malassezia.</title>
        <authorList>
            <person name="Coelho M.A."/>
        </authorList>
    </citation>
    <scope>NUCLEOTIDE SEQUENCE</scope>
    <source>
        <strain evidence="1">CBS 9431</strain>
    </source>
</reference>